<dbReference type="EMBL" id="CP074371">
    <property type="protein sequence ID" value="QVI18687.1"/>
    <property type="molecule type" value="Genomic_DNA"/>
</dbReference>
<name>A0ABX8CGY2_9NOCA</name>
<evidence type="ECO:0000313" key="2">
    <source>
        <dbReference type="EMBL" id="QVI18687.1"/>
    </source>
</evidence>
<keyword evidence="3" id="KW-1185">Reference proteome</keyword>
<organism evidence="2 3">
    <name type="scientific">Nocardia tengchongensis</name>
    <dbReference type="NCBI Taxonomy" id="2055889"/>
    <lineage>
        <taxon>Bacteria</taxon>
        <taxon>Bacillati</taxon>
        <taxon>Actinomycetota</taxon>
        <taxon>Actinomycetes</taxon>
        <taxon>Mycobacteriales</taxon>
        <taxon>Nocardiaceae</taxon>
        <taxon>Nocardia</taxon>
    </lineage>
</organism>
<feature type="region of interest" description="Disordered" evidence="1">
    <location>
        <begin position="66"/>
        <end position="88"/>
    </location>
</feature>
<gene>
    <name evidence="2" type="ORF">KHQ06_19230</name>
</gene>
<evidence type="ECO:0000256" key="1">
    <source>
        <dbReference type="SAM" id="MobiDB-lite"/>
    </source>
</evidence>
<accession>A0ABX8CGY2</accession>
<proteinExistence type="predicted"/>
<protein>
    <submittedName>
        <fullName evidence="2">Uncharacterized protein</fullName>
    </submittedName>
</protein>
<sequence length="88" mass="8749">MGIVAWARSTAAFPTLAAAAMVLILTGLATAFVYGAVPAVAGPATHAPAVTQVRIEPPAPLPVCTEPTEITEDSPNPGCPALDDSAAP</sequence>
<dbReference type="Proteomes" id="UP000683310">
    <property type="component" value="Chromosome"/>
</dbReference>
<reference evidence="2 3" key="1">
    <citation type="submission" date="2021-04" db="EMBL/GenBank/DDBJ databases">
        <title>Nocardia tengchongensis.</title>
        <authorList>
            <person name="Zhuang k."/>
            <person name="Ran Y."/>
            <person name="Li W."/>
        </authorList>
    </citation>
    <scope>NUCLEOTIDE SEQUENCE [LARGE SCALE GENOMIC DNA]</scope>
    <source>
        <strain evidence="2 3">CFH S0057</strain>
    </source>
</reference>
<dbReference type="RefSeq" id="WP_213554724.1">
    <property type="nucleotide sequence ID" value="NZ_JBHZDI010000106.1"/>
</dbReference>
<evidence type="ECO:0000313" key="3">
    <source>
        <dbReference type="Proteomes" id="UP000683310"/>
    </source>
</evidence>